<dbReference type="PANTHER" id="PTHR21669">
    <property type="entry name" value="CAPZ-INTERACTING PROTEIN AND RELATED PROTEINS"/>
    <property type="match status" value="1"/>
</dbReference>
<feature type="region of interest" description="Disordered" evidence="2">
    <location>
        <begin position="56"/>
        <end position="75"/>
    </location>
</feature>
<accession>A0A7R9DX10</accession>
<evidence type="ECO:0000256" key="1">
    <source>
        <dbReference type="ARBA" id="ARBA00022553"/>
    </source>
</evidence>
<evidence type="ECO:0000313" key="5">
    <source>
        <dbReference type="EMBL" id="CAD7423272.1"/>
    </source>
</evidence>
<evidence type="ECO:0000259" key="3">
    <source>
        <dbReference type="Pfam" id="PF08729"/>
    </source>
</evidence>
<feature type="compositionally biased region" description="Basic and acidic residues" evidence="2">
    <location>
        <begin position="353"/>
        <end position="363"/>
    </location>
</feature>
<feature type="region of interest" description="Disordered" evidence="2">
    <location>
        <begin position="1064"/>
        <end position="1084"/>
    </location>
</feature>
<feature type="region of interest" description="Disordered" evidence="2">
    <location>
        <begin position="217"/>
        <end position="240"/>
    </location>
</feature>
<feature type="region of interest" description="Disordered" evidence="2">
    <location>
        <begin position="783"/>
        <end position="819"/>
    </location>
</feature>
<feature type="region of interest" description="Disordered" evidence="2">
    <location>
        <begin position="1"/>
        <end position="26"/>
    </location>
</feature>
<feature type="region of interest" description="Disordered" evidence="2">
    <location>
        <begin position="156"/>
        <end position="202"/>
    </location>
</feature>
<feature type="domain" description="Ubinuclein middle" evidence="4">
    <location>
        <begin position="367"/>
        <end position="567"/>
    </location>
</feature>
<feature type="compositionally biased region" description="Polar residues" evidence="2">
    <location>
        <begin position="1344"/>
        <end position="1357"/>
    </location>
</feature>
<feature type="region of interest" description="Disordered" evidence="2">
    <location>
        <begin position="1170"/>
        <end position="1226"/>
    </location>
</feature>
<feature type="region of interest" description="Disordered" evidence="2">
    <location>
        <begin position="328"/>
        <end position="363"/>
    </location>
</feature>
<sequence>MSEVKRTSLTSISSNKKEKKSKHQSKTVRFFLTLPESNEEACPEFNYSELLKSVERKQKNKDNSQVNGLDPLAEDDDEHLKQIARQFEQKYGTSGAKKKHGRLEDYVDLGAGYDESDPFIDNTDAYDEVVPEEMTTAHGGFYINCGALEFKEVEEQSDLDDDDKDAKPKKRIKRLSSDQGSDVGKAPNVPIKKPKLDEEDKRVELVKKKRLSVDDVELQKRKKKKELEMEEQGNKTPTVKELVKEKRETLEMDVVPESEAVVLDTNNPTITPEAKNPMITPEVKSSMITPEVKSSLVTPEVKKPENTSISDAIESVVNAARVDDECSKDSASSLFKSPSVSAPSSDTENSQDAEGKEKLEVKEELKLPDDLTEDLLEMLDRLKKAAKSSAEGKCKFFSGDVNKTLLRVEDKCRGISTSSRQAVYGHLASYLPCTKDTLMKRAKKLLLEHEEEKIKAPLRKLKDAIDHIMPLVLESYSKECQKAVEEKSTEDCSSPGDDLVNKSKVPKRRFPWTAELRCLLHEVIRVKLHCMDVLRPRRESPHDALTSFLEREVKPLWPPGWMKVSVLLKESTEVLSAGSISRKLVNTVKKSSTISSGPTPSVVSVQGPTVHTITATVTSSALPAIAIAKSPTVPLTGKVSHVTPSTKITPIPSTVDITSVSTAVKITPISSAAKITPVSSAAKISPVYSAATLTPVSSAATLTPVSSAAKLTPVSSAAKLTPVSSAAKLTPVSSAAKLTPASSSAKLTPASSAAKLTPVSSAAKLTPVSSAAKLTPASSAAKLTPASSAAKLTPTSSAAKLTPTSSAAKLTPTSSAAKLTPVSSPVNIISTTSGVKITPVSSSPRISPTSSVSKTPISTTVKYSPVSTVTKSPSLPAAIKPSVSMNGKPSHSMSVKTSPVTSPKLDSKPLKIPTSASGSSLIIPPTVTVTKTTPVFPQLSSSLSITPAMTRPKSSTPTPTTITVPSSITVTSTNSVLRSSATPPSSKLGNVGKNICGDIVITKSSNLTDKSSERQCVTSLVSSTRHKNSGSPLTLDLSTTGVNRTISSTISGNSSKTKGVIDLSVNKTSPPKSSSPSTGKSSPTVLPLNIPDCISVVPSLFSSTVSSSTATSPSIPLASKPMNLKQKILKELTTEQAIRKTGAVTLAAKDRDDDDVVEVIEIVKDTKRPVENSKMANSKLHNMKKTDKQKTETKGKSKREVSKSEIVSSVVPEKTIPEPPPLSEKEVERRLNEETAAATDILSQINESLLRAPCMPVEISRNTPVEERVITESLVSHKQSLIQDGAYVSNVSKTFGSKGKPDPQPADAEKSVQLEMDRVMKELMELQGHISGGKLINETENDPKSIQASGKPDSQINKKSKTLVQKDGPNRVSRPVLPNRRPSKGFQEAFQKHIFQEIPLEVDESSNSVYSQESHPPVNMEATQNSSIEQHSQNSVREESTECSAASSNVQSKKLNLNITPDVTYPMPTSDDVAGFHFMGQLLSQFHDVKKPNAHTSQTGNT</sequence>
<reference evidence="5" key="1">
    <citation type="submission" date="2020-11" db="EMBL/GenBank/DDBJ databases">
        <authorList>
            <person name="Tran Van P."/>
        </authorList>
    </citation>
    <scope>NUCLEOTIDE SEQUENCE</scope>
</reference>
<dbReference type="InterPro" id="IPR026947">
    <property type="entry name" value="UBN_middle_dom"/>
</dbReference>
<feature type="domain" description="Hpc2-related" evidence="3">
    <location>
        <begin position="98"/>
        <end position="149"/>
    </location>
</feature>
<dbReference type="GO" id="GO:0005634">
    <property type="term" value="C:nucleus"/>
    <property type="evidence" value="ECO:0007669"/>
    <property type="project" value="TreeGrafter"/>
</dbReference>
<evidence type="ECO:0000259" key="4">
    <source>
        <dbReference type="Pfam" id="PF14075"/>
    </source>
</evidence>
<proteinExistence type="predicted"/>
<dbReference type="PANTHER" id="PTHR21669:SF28">
    <property type="entry name" value="YEMANUCLEIN"/>
    <property type="match status" value="1"/>
</dbReference>
<feature type="compositionally biased region" description="Polar residues" evidence="2">
    <location>
        <begin position="793"/>
        <end position="819"/>
    </location>
</feature>
<protein>
    <recommendedName>
        <fullName evidence="6">Ubinuclein-1</fullName>
    </recommendedName>
</protein>
<dbReference type="Pfam" id="PF08729">
    <property type="entry name" value="HUN"/>
    <property type="match status" value="1"/>
</dbReference>
<name>A0A7R9DX10_9NEOP</name>
<keyword evidence="1" id="KW-0597">Phosphoprotein</keyword>
<feature type="compositionally biased region" description="Polar residues" evidence="2">
    <location>
        <begin position="1421"/>
        <end position="1435"/>
    </location>
</feature>
<feature type="compositionally biased region" description="Low complexity" evidence="2">
    <location>
        <begin position="837"/>
        <end position="853"/>
    </location>
</feature>
<feature type="compositionally biased region" description="Polar residues" evidence="2">
    <location>
        <begin position="883"/>
        <end position="901"/>
    </location>
</feature>
<evidence type="ECO:0008006" key="6">
    <source>
        <dbReference type="Google" id="ProtNLM"/>
    </source>
</evidence>
<feature type="compositionally biased region" description="Polar residues" evidence="2">
    <location>
        <begin position="329"/>
        <end position="352"/>
    </location>
</feature>
<feature type="compositionally biased region" description="Basic and acidic residues" evidence="2">
    <location>
        <begin position="1184"/>
        <end position="1203"/>
    </location>
</feature>
<dbReference type="InterPro" id="IPR014840">
    <property type="entry name" value="HRD"/>
</dbReference>
<feature type="region of interest" description="Disordered" evidence="2">
    <location>
        <begin position="878"/>
        <end position="909"/>
    </location>
</feature>
<feature type="region of interest" description="Disordered" evidence="2">
    <location>
        <begin position="264"/>
        <end position="286"/>
    </location>
</feature>
<feature type="compositionally biased region" description="Low complexity" evidence="2">
    <location>
        <begin position="1067"/>
        <end position="1084"/>
    </location>
</feature>
<dbReference type="GO" id="GO:0006325">
    <property type="term" value="P:chromatin organization"/>
    <property type="evidence" value="ECO:0007669"/>
    <property type="project" value="TreeGrafter"/>
</dbReference>
<gene>
    <name evidence="5" type="ORF">TMSB3V08_LOCUS263</name>
</gene>
<dbReference type="Pfam" id="PF14075">
    <property type="entry name" value="UBN_AB"/>
    <property type="match status" value="1"/>
</dbReference>
<feature type="region of interest" description="Disordered" evidence="2">
    <location>
        <begin position="1330"/>
        <end position="1385"/>
    </location>
</feature>
<feature type="region of interest" description="Disordered" evidence="2">
    <location>
        <begin position="1406"/>
        <end position="1450"/>
    </location>
</feature>
<organism evidence="5">
    <name type="scientific">Timema monikensis</name>
    <dbReference type="NCBI Taxonomy" id="170555"/>
    <lineage>
        <taxon>Eukaryota</taxon>
        <taxon>Metazoa</taxon>
        <taxon>Ecdysozoa</taxon>
        <taxon>Arthropoda</taxon>
        <taxon>Hexapoda</taxon>
        <taxon>Insecta</taxon>
        <taxon>Pterygota</taxon>
        <taxon>Neoptera</taxon>
        <taxon>Polyneoptera</taxon>
        <taxon>Phasmatodea</taxon>
        <taxon>Timematodea</taxon>
        <taxon>Timematoidea</taxon>
        <taxon>Timematidae</taxon>
        <taxon>Timema</taxon>
    </lineage>
</organism>
<evidence type="ECO:0000256" key="2">
    <source>
        <dbReference type="SAM" id="MobiDB-lite"/>
    </source>
</evidence>
<feature type="compositionally biased region" description="Basic residues" evidence="2">
    <location>
        <begin position="17"/>
        <end position="26"/>
    </location>
</feature>
<dbReference type="EMBL" id="OB792660">
    <property type="protein sequence ID" value="CAD7423272.1"/>
    <property type="molecule type" value="Genomic_DNA"/>
</dbReference>
<feature type="compositionally biased region" description="Low complexity" evidence="2">
    <location>
        <begin position="1204"/>
        <end position="1214"/>
    </location>
</feature>
<feature type="region of interest" description="Disordered" evidence="2">
    <location>
        <begin position="837"/>
        <end position="857"/>
    </location>
</feature>